<feature type="region of interest" description="Disordered" evidence="1">
    <location>
        <begin position="38"/>
        <end position="69"/>
    </location>
</feature>
<sequence length="69" mass="7855">MYPYSDSEDYRAVGTGKWTDTVECSDVEKIVESNVQTRETASNCHSEKNKERKKGQQESCSQVFTDSNL</sequence>
<evidence type="ECO:0000313" key="2">
    <source>
        <dbReference type="EMBL" id="GIY32481.1"/>
    </source>
</evidence>
<reference evidence="2 3" key="1">
    <citation type="submission" date="2021-06" db="EMBL/GenBank/DDBJ databases">
        <title>Caerostris extrusa draft genome.</title>
        <authorList>
            <person name="Kono N."/>
            <person name="Arakawa K."/>
        </authorList>
    </citation>
    <scope>NUCLEOTIDE SEQUENCE [LARGE SCALE GENOMIC DNA]</scope>
</reference>
<name>A0AAV4SH36_CAEEX</name>
<keyword evidence="3" id="KW-1185">Reference proteome</keyword>
<proteinExistence type="predicted"/>
<accession>A0AAV4SH36</accession>
<evidence type="ECO:0000256" key="1">
    <source>
        <dbReference type="SAM" id="MobiDB-lite"/>
    </source>
</evidence>
<gene>
    <name evidence="2" type="ORF">CEXT_574041</name>
</gene>
<feature type="compositionally biased region" description="Polar residues" evidence="1">
    <location>
        <begin position="57"/>
        <end position="69"/>
    </location>
</feature>
<dbReference type="Proteomes" id="UP001054945">
    <property type="component" value="Unassembled WGS sequence"/>
</dbReference>
<feature type="compositionally biased region" description="Basic and acidic residues" evidence="1">
    <location>
        <begin position="45"/>
        <end position="56"/>
    </location>
</feature>
<dbReference type="AlphaFoldDB" id="A0AAV4SH36"/>
<evidence type="ECO:0000313" key="3">
    <source>
        <dbReference type="Proteomes" id="UP001054945"/>
    </source>
</evidence>
<protein>
    <submittedName>
        <fullName evidence="2">Uncharacterized protein</fullName>
    </submittedName>
</protein>
<comment type="caution">
    <text evidence="2">The sequence shown here is derived from an EMBL/GenBank/DDBJ whole genome shotgun (WGS) entry which is preliminary data.</text>
</comment>
<dbReference type="EMBL" id="BPLR01009517">
    <property type="protein sequence ID" value="GIY32481.1"/>
    <property type="molecule type" value="Genomic_DNA"/>
</dbReference>
<organism evidence="2 3">
    <name type="scientific">Caerostris extrusa</name>
    <name type="common">Bark spider</name>
    <name type="synonym">Caerostris bankana</name>
    <dbReference type="NCBI Taxonomy" id="172846"/>
    <lineage>
        <taxon>Eukaryota</taxon>
        <taxon>Metazoa</taxon>
        <taxon>Ecdysozoa</taxon>
        <taxon>Arthropoda</taxon>
        <taxon>Chelicerata</taxon>
        <taxon>Arachnida</taxon>
        <taxon>Araneae</taxon>
        <taxon>Araneomorphae</taxon>
        <taxon>Entelegynae</taxon>
        <taxon>Araneoidea</taxon>
        <taxon>Araneidae</taxon>
        <taxon>Caerostris</taxon>
    </lineage>
</organism>